<organism evidence="4 5">
    <name type="scientific">Yanshouia hominis</name>
    <dbReference type="NCBI Taxonomy" id="2763673"/>
    <lineage>
        <taxon>Bacteria</taxon>
        <taxon>Bacillati</taxon>
        <taxon>Bacillota</taxon>
        <taxon>Clostridia</taxon>
        <taxon>Eubacteriales</taxon>
        <taxon>Oscillospiraceae</taxon>
        <taxon>Yanshouia</taxon>
    </lineage>
</organism>
<dbReference type="RefSeq" id="WP_262399553.1">
    <property type="nucleotide sequence ID" value="NZ_JACRTB010000008.1"/>
</dbReference>
<dbReference type="InterPro" id="IPR001173">
    <property type="entry name" value="Glyco_trans_2-like"/>
</dbReference>
<name>A0ABR7NHX8_9FIRM</name>
<sequence>MQRPLVSVIVPVYNSAADLPRCIESIRGQSYENFELLLVNDGSADTSPQLCRMYARVDSRIRVIDQENRGVSAARNAALDLARGEFIQFADADDYLAPEATELLVGRLLEEKTDLVIADYYRVVNDEDITVYGGYIPEVEAIDQAKFAVYMMDRPASFYFGVLWNKLYRRSIIEEYRLRCDEELSWSEDFLFNLQYARRSAHFCALHAPIYYYRKNEKSITATQIHPWNAVKVKAEIFSYYKEFYDSLGLYDENKGKVYKYLVSLAEC</sequence>
<evidence type="ECO:0000313" key="4">
    <source>
        <dbReference type="EMBL" id="MBC8575990.1"/>
    </source>
</evidence>
<evidence type="ECO:0000259" key="3">
    <source>
        <dbReference type="Pfam" id="PF00535"/>
    </source>
</evidence>
<dbReference type="PANTHER" id="PTHR22916">
    <property type="entry name" value="GLYCOSYLTRANSFERASE"/>
    <property type="match status" value="1"/>
</dbReference>
<keyword evidence="1" id="KW-0328">Glycosyltransferase</keyword>
<evidence type="ECO:0000256" key="2">
    <source>
        <dbReference type="ARBA" id="ARBA00022679"/>
    </source>
</evidence>
<dbReference type="CDD" id="cd00761">
    <property type="entry name" value="Glyco_tranf_GTA_type"/>
    <property type="match status" value="1"/>
</dbReference>
<dbReference type="InterPro" id="IPR029044">
    <property type="entry name" value="Nucleotide-diphossugar_trans"/>
</dbReference>
<dbReference type="PANTHER" id="PTHR22916:SF51">
    <property type="entry name" value="GLYCOSYLTRANSFERASE EPSH-RELATED"/>
    <property type="match status" value="1"/>
</dbReference>
<evidence type="ECO:0000313" key="5">
    <source>
        <dbReference type="Proteomes" id="UP000658131"/>
    </source>
</evidence>
<reference evidence="4 5" key="1">
    <citation type="submission" date="2020-08" db="EMBL/GenBank/DDBJ databases">
        <title>Genome public.</title>
        <authorList>
            <person name="Liu C."/>
            <person name="Sun Q."/>
        </authorList>
    </citation>
    <scope>NUCLEOTIDE SEQUENCE [LARGE SCALE GENOMIC DNA]</scope>
    <source>
        <strain evidence="4 5">BX1</strain>
    </source>
</reference>
<dbReference type="SUPFAM" id="SSF53448">
    <property type="entry name" value="Nucleotide-diphospho-sugar transferases"/>
    <property type="match status" value="1"/>
</dbReference>
<accession>A0ABR7NHX8</accession>
<proteinExistence type="predicted"/>
<feature type="domain" description="Glycosyltransferase 2-like" evidence="3">
    <location>
        <begin position="7"/>
        <end position="176"/>
    </location>
</feature>
<protein>
    <submittedName>
        <fullName evidence="4">Glycosyltransferase family 2 protein</fullName>
    </submittedName>
</protein>
<gene>
    <name evidence="4" type="ORF">H8717_06155</name>
</gene>
<keyword evidence="2" id="KW-0808">Transferase</keyword>
<keyword evidence="5" id="KW-1185">Reference proteome</keyword>
<dbReference type="Pfam" id="PF00535">
    <property type="entry name" value="Glycos_transf_2"/>
    <property type="match status" value="1"/>
</dbReference>
<comment type="caution">
    <text evidence="4">The sequence shown here is derived from an EMBL/GenBank/DDBJ whole genome shotgun (WGS) entry which is preliminary data.</text>
</comment>
<evidence type="ECO:0000256" key="1">
    <source>
        <dbReference type="ARBA" id="ARBA00022676"/>
    </source>
</evidence>
<dbReference type="Gene3D" id="3.90.550.10">
    <property type="entry name" value="Spore Coat Polysaccharide Biosynthesis Protein SpsA, Chain A"/>
    <property type="match status" value="1"/>
</dbReference>
<dbReference type="Proteomes" id="UP000658131">
    <property type="component" value="Unassembled WGS sequence"/>
</dbReference>
<dbReference type="EMBL" id="JACRTB010000008">
    <property type="protein sequence ID" value="MBC8575990.1"/>
    <property type="molecule type" value="Genomic_DNA"/>
</dbReference>